<dbReference type="OrthoDB" id="4426135at2"/>
<comment type="caution">
    <text evidence="1">The sequence shown here is derived from an EMBL/GenBank/DDBJ whole genome shotgun (WGS) entry which is preliminary data.</text>
</comment>
<dbReference type="AlphaFoldDB" id="A0A0Q0ULE8"/>
<gene>
    <name evidence="1" type="ORF">Clow_00201</name>
</gene>
<dbReference type="PATRIC" id="fig|1544413.3.peg.203"/>
<protein>
    <submittedName>
        <fullName evidence="1">Uncharacterized protein</fullName>
    </submittedName>
</protein>
<organism evidence="1 2">
    <name type="scientific">Corynebacterium lowii</name>
    <dbReference type="NCBI Taxonomy" id="1544413"/>
    <lineage>
        <taxon>Bacteria</taxon>
        <taxon>Bacillati</taxon>
        <taxon>Actinomycetota</taxon>
        <taxon>Actinomycetes</taxon>
        <taxon>Mycobacteriales</taxon>
        <taxon>Corynebacteriaceae</taxon>
        <taxon>Corynebacterium</taxon>
    </lineage>
</organism>
<dbReference type="SUPFAM" id="SSF159941">
    <property type="entry name" value="MM3350-like"/>
    <property type="match status" value="1"/>
</dbReference>
<dbReference type="RefSeq" id="WP_055175051.1">
    <property type="nucleotide sequence ID" value="NZ_JAUSQY010000001.1"/>
</dbReference>
<dbReference type="EMBL" id="LKEV01000001">
    <property type="protein sequence ID" value="KQB87153.1"/>
    <property type="molecule type" value="Genomic_DNA"/>
</dbReference>
<evidence type="ECO:0000313" key="2">
    <source>
        <dbReference type="Proteomes" id="UP000050488"/>
    </source>
</evidence>
<dbReference type="InterPro" id="IPR024047">
    <property type="entry name" value="MM3350-like_sf"/>
</dbReference>
<reference evidence="1 2" key="1">
    <citation type="submission" date="2015-10" db="EMBL/GenBank/DDBJ databases">
        <title>Corynebacteirum lowii and Corynebacterium oculi species nova, derived from human clinical disease and and emended description of Corynebacterium mastiditis.</title>
        <authorList>
            <person name="Bernard K."/>
            <person name="Pacheco A.L."/>
            <person name="Mcdougall C."/>
            <person name="Burtx T."/>
            <person name="Weibe D."/>
            <person name="Tyler S."/>
            <person name="Olson A.B."/>
            <person name="Cnockaert M."/>
            <person name="Eguchi H."/>
            <person name="Kuwahara T."/>
            <person name="Nakayama-Imaohji H."/>
            <person name="Boudewijins M."/>
            <person name="Van Hoecke F."/>
            <person name="Bernier A.-M."/>
            <person name="Vandamme P."/>
        </authorList>
    </citation>
    <scope>NUCLEOTIDE SEQUENCE [LARGE SCALE GENOMIC DNA]</scope>
    <source>
        <strain evidence="1 2">NML 130206</strain>
    </source>
</reference>
<evidence type="ECO:0000313" key="1">
    <source>
        <dbReference type="EMBL" id="KQB87153.1"/>
    </source>
</evidence>
<dbReference type="STRING" id="1544413.Clow_00201"/>
<keyword evidence="2" id="KW-1185">Reference proteome</keyword>
<proteinExistence type="predicted"/>
<dbReference type="Proteomes" id="UP000050488">
    <property type="component" value="Unassembled WGS sequence"/>
</dbReference>
<accession>A0A0Q0ULE8</accession>
<name>A0A0Q0ULE8_9CORY</name>
<sequence length="281" mass="29987">MPPENPVTVLLQAVSLHGDVEVYRHIGIDGSLHLKDLHRVLDTCFGLIDDPASARSWHFSAGGEDVDAGDRILSVIDDHLTYHWGLWQVDLSAVGTFPRDAHTPWALCVGGSGSFRHTTFDLPAINTALTGQVTIRAVLQQVAPGARSIIERSELFDFVPLLQALDLAAVPSLERSVVAALGDLPVEQSPVQVDAFWCVMLGLACFSEETLTDEVVTSAMAALGHGSLSGSQVRALCADSLAVLASVGGYGPEQLPPVDRLEIYREVLRGNVAVLIPAQVG</sequence>